<dbReference type="PANTHER" id="PTHR48016">
    <property type="entry name" value="MAP KINASE KINASE KINASE SSK2-RELATED-RELATED"/>
    <property type="match status" value="1"/>
</dbReference>
<dbReference type="PANTHER" id="PTHR48016:SF56">
    <property type="entry name" value="MAPKK KINASE"/>
    <property type="match status" value="1"/>
</dbReference>
<feature type="domain" description="Protein kinase" evidence="5">
    <location>
        <begin position="1"/>
        <end position="139"/>
    </location>
</feature>
<evidence type="ECO:0000256" key="1">
    <source>
        <dbReference type="ARBA" id="ARBA00022679"/>
    </source>
</evidence>
<dbReference type="Pfam" id="PF07714">
    <property type="entry name" value="PK_Tyr_Ser-Thr"/>
    <property type="match status" value="1"/>
</dbReference>
<dbReference type="GO" id="GO:0005524">
    <property type="term" value="F:ATP binding"/>
    <property type="evidence" value="ECO:0007669"/>
    <property type="project" value="UniProtKB-KW"/>
</dbReference>
<dbReference type="EMBL" id="KV448522">
    <property type="protein sequence ID" value="OAX35205.1"/>
    <property type="molecule type" value="Genomic_DNA"/>
</dbReference>
<proteinExistence type="predicted"/>
<dbReference type="STRING" id="1314800.A0A1B7MRF5"/>
<reference evidence="6 7" key="1">
    <citation type="submission" date="2016-06" db="EMBL/GenBank/DDBJ databases">
        <title>Comparative genomics of the ectomycorrhizal sister species Rhizopogon vinicolor and Rhizopogon vesiculosus (Basidiomycota: Boletales) reveals a divergence of the mating type B locus.</title>
        <authorList>
            <consortium name="DOE Joint Genome Institute"/>
            <person name="Mujic A.B."/>
            <person name="Kuo A."/>
            <person name="Tritt A."/>
            <person name="Lipzen A."/>
            <person name="Chen C."/>
            <person name="Johnson J."/>
            <person name="Sharma A."/>
            <person name="Barry K."/>
            <person name="Grigoriev I.V."/>
            <person name="Spatafora J.W."/>
        </authorList>
    </citation>
    <scope>NUCLEOTIDE SEQUENCE [LARGE SCALE GENOMIC DNA]</scope>
    <source>
        <strain evidence="6 7">AM-OR11-026</strain>
    </source>
</reference>
<name>A0A1B7MRF5_9AGAM</name>
<dbReference type="AlphaFoldDB" id="A0A1B7MRF5"/>
<dbReference type="GO" id="GO:0004672">
    <property type="term" value="F:protein kinase activity"/>
    <property type="evidence" value="ECO:0007669"/>
    <property type="project" value="InterPro"/>
</dbReference>
<evidence type="ECO:0000256" key="4">
    <source>
        <dbReference type="ARBA" id="ARBA00022840"/>
    </source>
</evidence>
<evidence type="ECO:0000313" key="6">
    <source>
        <dbReference type="EMBL" id="OAX35205.1"/>
    </source>
</evidence>
<dbReference type="GO" id="GO:0000165">
    <property type="term" value="P:MAPK cascade"/>
    <property type="evidence" value="ECO:0007669"/>
    <property type="project" value="UniProtKB-ARBA"/>
</dbReference>
<gene>
    <name evidence="6" type="ORF">K503DRAFT_697397</name>
</gene>
<dbReference type="Proteomes" id="UP000092154">
    <property type="component" value="Unassembled WGS sequence"/>
</dbReference>
<protein>
    <submittedName>
        <fullName evidence="6">Kinase-like protein</fullName>
    </submittedName>
</protein>
<dbReference type="InterPro" id="IPR000719">
    <property type="entry name" value="Prot_kinase_dom"/>
</dbReference>
<accession>A0A1B7MRF5</accession>
<evidence type="ECO:0000259" key="5">
    <source>
        <dbReference type="PROSITE" id="PS50011"/>
    </source>
</evidence>
<dbReference type="SUPFAM" id="SSF56112">
    <property type="entry name" value="Protein kinase-like (PK-like)"/>
    <property type="match status" value="1"/>
</dbReference>
<evidence type="ECO:0000256" key="2">
    <source>
        <dbReference type="ARBA" id="ARBA00022741"/>
    </source>
</evidence>
<dbReference type="PROSITE" id="PS50011">
    <property type="entry name" value="PROTEIN_KINASE_DOM"/>
    <property type="match status" value="1"/>
</dbReference>
<sequence>NILVDSHGRAFVTDVGLSTMLDEVTESGPFYGSRLGAIRWVAPELMVTRSFSIRFPTSKSDVWSFGCNMIHVLSGQEPLSALTSDMDVVNCLVKNHVPPSPQSISSHHLSFLRQCFSLRPADRPSTDKILAFVRGEPSQSIAEMQRIVEVCLVCLSS</sequence>
<feature type="non-terminal residue" evidence="6">
    <location>
        <position position="1"/>
    </location>
</feature>
<evidence type="ECO:0000256" key="3">
    <source>
        <dbReference type="ARBA" id="ARBA00022777"/>
    </source>
</evidence>
<keyword evidence="3 6" id="KW-0418">Kinase</keyword>
<keyword evidence="2" id="KW-0547">Nucleotide-binding</keyword>
<keyword evidence="1" id="KW-0808">Transferase</keyword>
<dbReference type="OrthoDB" id="4062651at2759"/>
<dbReference type="InterPro" id="IPR050538">
    <property type="entry name" value="MAP_kinase_kinase_kinase"/>
</dbReference>
<dbReference type="Gene3D" id="1.10.510.10">
    <property type="entry name" value="Transferase(Phosphotransferase) domain 1"/>
    <property type="match status" value="1"/>
</dbReference>
<organism evidence="6 7">
    <name type="scientific">Rhizopogon vinicolor AM-OR11-026</name>
    <dbReference type="NCBI Taxonomy" id="1314800"/>
    <lineage>
        <taxon>Eukaryota</taxon>
        <taxon>Fungi</taxon>
        <taxon>Dikarya</taxon>
        <taxon>Basidiomycota</taxon>
        <taxon>Agaricomycotina</taxon>
        <taxon>Agaricomycetes</taxon>
        <taxon>Agaricomycetidae</taxon>
        <taxon>Boletales</taxon>
        <taxon>Suillineae</taxon>
        <taxon>Rhizopogonaceae</taxon>
        <taxon>Rhizopogon</taxon>
    </lineage>
</organism>
<dbReference type="InterPro" id="IPR001245">
    <property type="entry name" value="Ser-Thr/Tyr_kinase_cat_dom"/>
</dbReference>
<keyword evidence="7" id="KW-1185">Reference proteome</keyword>
<dbReference type="InParanoid" id="A0A1B7MRF5"/>
<dbReference type="InterPro" id="IPR011009">
    <property type="entry name" value="Kinase-like_dom_sf"/>
</dbReference>
<keyword evidence="4" id="KW-0067">ATP-binding</keyword>
<evidence type="ECO:0000313" key="7">
    <source>
        <dbReference type="Proteomes" id="UP000092154"/>
    </source>
</evidence>